<dbReference type="InterPro" id="IPR007462">
    <property type="entry name" value="COV1-like"/>
</dbReference>
<keyword evidence="3" id="KW-1185">Reference proteome</keyword>
<dbReference type="PANTHER" id="PTHR31876:SF26">
    <property type="entry name" value="PROTEIN LIKE COV 2"/>
    <property type="match status" value="1"/>
</dbReference>
<evidence type="ECO:0000313" key="2">
    <source>
        <dbReference type="EMBL" id="CAE7149651.1"/>
    </source>
</evidence>
<gene>
    <name evidence="2" type="primary">LCV3</name>
    <name evidence="2" type="ORF">SNEC2469_LOCUS151</name>
</gene>
<keyword evidence="1" id="KW-0472">Membrane</keyword>
<evidence type="ECO:0000313" key="3">
    <source>
        <dbReference type="Proteomes" id="UP000601435"/>
    </source>
</evidence>
<name>A0A812IL66_9DINO</name>
<evidence type="ECO:0000256" key="1">
    <source>
        <dbReference type="SAM" id="Phobius"/>
    </source>
</evidence>
<proteinExistence type="predicted"/>
<dbReference type="Pfam" id="PF04367">
    <property type="entry name" value="DUF502"/>
    <property type="match status" value="1"/>
</dbReference>
<dbReference type="AlphaFoldDB" id="A0A812IL66"/>
<organism evidence="2 3">
    <name type="scientific">Symbiodinium necroappetens</name>
    <dbReference type="NCBI Taxonomy" id="1628268"/>
    <lineage>
        <taxon>Eukaryota</taxon>
        <taxon>Sar</taxon>
        <taxon>Alveolata</taxon>
        <taxon>Dinophyceae</taxon>
        <taxon>Suessiales</taxon>
        <taxon>Symbiodiniaceae</taxon>
        <taxon>Symbiodinium</taxon>
    </lineage>
</organism>
<dbReference type="GO" id="GO:0005506">
    <property type="term" value="F:iron ion binding"/>
    <property type="evidence" value="ECO:0007669"/>
    <property type="project" value="InterPro"/>
</dbReference>
<feature type="transmembrane region" description="Helical" evidence="1">
    <location>
        <begin position="12"/>
        <end position="30"/>
    </location>
</feature>
<dbReference type="EMBL" id="CAJNJA010000001">
    <property type="protein sequence ID" value="CAE7149651.1"/>
    <property type="molecule type" value="Genomic_DNA"/>
</dbReference>
<dbReference type="SUPFAM" id="SSF47175">
    <property type="entry name" value="Cytochromes"/>
    <property type="match status" value="1"/>
</dbReference>
<dbReference type="GO" id="GO:0009055">
    <property type="term" value="F:electron transfer activity"/>
    <property type="evidence" value="ECO:0007669"/>
    <property type="project" value="InterPro"/>
</dbReference>
<dbReference type="Proteomes" id="UP000601435">
    <property type="component" value="Unassembled WGS sequence"/>
</dbReference>
<dbReference type="Gene3D" id="1.20.120.10">
    <property type="entry name" value="Cytochrome c/b562"/>
    <property type="match status" value="1"/>
</dbReference>
<dbReference type="PANTHER" id="PTHR31876">
    <property type="entry name" value="COV-LIKE PROTEIN 1"/>
    <property type="match status" value="1"/>
</dbReference>
<sequence length="347" mass="38455">MMKSIAGTFFRGLTGVLPIALTLWLTVWVITTTEGLLRKLFVYILPDNFYFPGLGILFALGLIFVTGLLMQMFVFKKLWEWFEAWLERVPLVKTVYQSVNDFFGFFSSNVSESASKVACIDLGNGAQLVGFITDESLEAFADVGRDRVAVYVPMSYQIGGYTLLVRKAEVEILDIPVEQAMRFVLTDSVMRMFIFLSVLTLAPSAWAAESYELPVSINEVMVALINDAADPIWVAAWHTPETDAEWRLLEHRATQLQLGGTLIAYPGTGGLDHKWTAKPPWRAWATQLSDASAEALAAIKARNIEAISTAGDRIVETCEGCHQAFKMDFPTGGQYGELSPNAADLED</sequence>
<dbReference type="OrthoDB" id="534431at2759"/>
<comment type="caution">
    <text evidence="2">The sequence shown here is derived from an EMBL/GenBank/DDBJ whole genome shotgun (WGS) entry which is preliminary data.</text>
</comment>
<dbReference type="GO" id="GO:0020037">
    <property type="term" value="F:heme binding"/>
    <property type="evidence" value="ECO:0007669"/>
    <property type="project" value="InterPro"/>
</dbReference>
<reference evidence="2" key="1">
    <citation type="submission" date="2021-02" db="EMBL/GenBank/DDBJ databases">
        <authorList>
            <person name="Dougan E. K."/>
            <person name="Rhodes N."/>
            <person name="Thang M."/>
            <person name="Chan C."/>
        </authorList>
    </citation>
    <scope>NUCLEOTIDE SEQUENCE</scope>
</reference>
<accession>A0A812IL66</accession>
<dbReference type="InterPro" id="IPR002321">
    <property type="entry name" value="Cyt_c_II"/>
</dbReference>
<protein>
    <submittedName>
        <fullName evidence="2">LCV3 protein</fullName>
    </submittedName>
</protein>
<dbReference type="InterPro" id="IPR010980">
    <property type="entry name" value="Cyt_c/b562"/>
</dbReference>
<feature type="transmembrane region" description="Helical" evidence="1">
    <location>
        <begin position="50"/>
        <end position="70"/>
    </location>
</feature>
<dbReference type="GO" id="GO:0022900">
    <property type="term" value="P:electron transport chain"/>
    <property type="evidence" value="ECO:0007669"/>
    <property type="project" value="InterPro"/>
</dbReference>
<keyword evidence="1" id="KW-1133">Transmembrane helix</keyword>
<keyword evidence="1" id="KW-0812">Transmembrane</keyword>
<dbReference type="PROSITE" id="PS51009">
    <property type="entry name" value="CYTCII"/>
    <property type="match status" value="1"/>
</dbReference>